<name>Q3JJ54_BURP1</name>
<evidence type="ECO:0000313" key="3">
    <source>
        <dbReference type="Proteomes" id="UP000002700"/>
    </source>
</evidence>
<protein>
    <submittedName>
        <fullName evidence="2">Uncharacterized protein</fullName>
    </submittedName>
</protein>
<feature type="compositionally biased region" description="Basic and acidic residues" evidence="1">
    <location>
        <begin position="120"/>
        <end position="133"/>
    </location>
</feature>
<evidence type="ECO:0000256" key="1">
    <source>
        <dbReference type="SAM" id="MobiDB-lite"/>
    </source>
</evidence>
<dbReference type="HOGENOM" id="CLU_439210_0_0_4"/>
<feature type="compositionally biased region" description="Basic and acidic residues" evidence="1">
    <location>
        <begin position="550"/>
        <end position="568"/>
    </location>
</feature>
<feature type="region of interest" description="Disordered" evidence="1">
    <location>
        <begin position="449"/>
        <end position="622"/>
    </location>
</feature>
<gene>
    <name evidence="2" type="ordered locus">BURPS1710b_A1243</name>
</gene>
<proteinExistence type="predicted"/>
<feature type="region of interest" description="Disordered" evidence="1">
    <location>
        <begin position="370"/>
        <end position="412"/>
    </location>
</feature>
<sequence>MHSSPLFFLVHKSRRIISCKRHSANARHKSPGHESPSIARGFRLHKETFSVESDAAGTPVAAREPAVRPPRPAARRMARILRQRVAQRRAVRRRARAHNNQDLGDSLVIRDRPRRAGVPDVRRLPRLQRDPVRPRRRARRGAADRSRRRRPRLLRHLHGKDGRLREALLPGVPARRRVRQGDRAVRLLRGDRRRRDPLHRPLARERGDRRGVRAAHLWRRVAVRRRVRRLSVRGRALSPEQHSEAPDAGRDRARRVLVHDGFAAGHAADPEHHPDDVLQDHRVGRARARHDRLGVHRRRRPVVSRMAPPLGARARRRLRHVARERAGTRRDEIAAPSDPRGVAARARRRRELRADETDSGVVRRRVVHGAARRAAGRAYADHDADQNGRRDLVGRGGAPARHPARRHHRVQARARAFCDGHQGGRRRRAARRDEHRVRIRLRRCDRRAAGLHRRRRRAEEHSESARQRGGVGQLARGDHGVGVGRHEHRARGDVRSLHQGRAGRADSDGRAAPGRRDGERRHGHAAAQRRGDHAARGDGPHASRIVSGHLRGDRHQDARGVLRDRRLLPDGTRLIRRRARHARPAAAPRRRLPRARPPAAPARLPRAGGAPGRSPLRSYFSP</sequence>
<feature type="compositionally biased region" description="Basic and acidic residues" evidence="1">
    <location>
        <begin position="503"/>
        <end position="520"/>
    </location>
</feature>
<feature type="region of interest" description="Disordered" evidence="1">
    <location>
        <begin position="51"/>
        <end position="161"/>
    </location>
</feature>
<dbReference type="AlphaFoldDB" id="Q3JJ54"/>
<dbReference type="Proteomes" id="UP000002700">
    <property type="component" value="Chromosome II"/>
</dbReference>
<organism evidence="2 3">
    <name type="scientific">Burkholderia pseudomallei (strain 1710b)</name>
    <dbReference type="NCBI Taxonomy" id="320372"/>
    <lineage>
        <taxon>Bacteria</taxon>
        <taxon>Pseudomonadati</taxon>
        <taxon>Pseudomonadota</taxon>
        <taxon>Betaproteobacteria</taxon>
        <taxon>Burkholderiales</taxon>
        <taxon>Burkholderiaceae</taxon>
        <taxon>Burkholderia</taxon>
        <taxon>pseudomallei group</taxon>
    </lineage>
</organism>
<reference evidence="2 3" key="1">
    <citation type="submission" date="2005-09" db="EMBL/GenBank/DDBJ databases">
        <authorList>
            <person name="Woods D.E."/>
            <person name="Nierman W.C."/>
        </authorList>
    </citation>
    <scope>NUCLEOTIDE SEQUENCE [LARGE SCALE GENOMIC DNA]</scope>
    <source>
        <strain evidence="2 3">1710b</strain>
    </source>
</reference>
<feature type="region of interest" description="Disordered" evidence="1">
    <location>
        <begin position="324"/>
        <end position="356"/>
    </location>
</feature>
<feature type="compositionally biased region" description="Basic and acidic residues" evidence="1">
    <location>
        <begin position="379"/>
        <end position="393"/>
    </location>
</feature>
<feature type="compositionally biased region" description="Basic and acidic residues" evidence="1">
    <location>
        <begin position="457"/>
        <end position="466"/>
    </location>
</feature>
<feature type="compositionally biased region" description="Basic residues" evidence="1">
    <location>
        <begin position="402"/>
        <end position="412"/>
    </location>
</feature>
<dbReference type="EnsemblBacteria" id="ABA53134">
    <property type="protein sequence ID" value="ABA53134"/>
    <property type="gene ID" value="BURPS1710b_A1243"/>
</dbReference>
<accession>Q3JJ54</accession>
<feature type="compositionally biased region" description="Basic and acidic residues" evidence="1">
    <location>
        <begin position="324"/>
        <end position="333"/>
    </location>
</feature>
<dbReference type="KEGG" id="bpm:BURPS1710b_A1243"/>
<evidence type="ECO:0000313" key="2">
    <source>
        <dbReference type="EMBL" id="ABA53134.1"/>
    </source>
</evidence>
<dbReference type="EMBL" id="CP000125">
    <property type="protein sequence ID" value="ABA53134.1"/>
    <property type="molecule type" value="Genomic_DNA"/>
</dbReference>
<feature type="compositionally biased region" description="Low complexity" evidence="1">
    <location>
        <begin position="601"/>
        <end position="622"/>
    </location>
</feature>
<feature type="compositionally biased region" description="Basic residues" evidence="1">
    <location>
        <begin position="73"/>
        <end position="97"/>
    </location>
</feature>
<feature type="compositionally biased region" description="Basic and acidic residues" evidence="1">
    <location>
        <begin position="529"/>
        <end position="541"/>
    </location>
</feature>
<feature type="compositionally biased region" description="Basic residues" evidence="1">
    <location>
        <begin position="574"/>
        <end position="594"/>
    </location>
</feature>
<feature type="compositionally biased region" description="Basic residues" evidence="1">
    <location>
        <begin position="134"/>
        <end position="158"/>
    </location>
</feature>